<evidence type="ECO:0000313" key="3">
    <source>
        <dbReference type="Proteomes" id="UP000184375"/>
    </source>
</evidence>
<dbReference type="Gene3D" id="3.30.460.10">
    <property type="entry name" value="Beta Polymerase, domain 2"/>
    <property type="match status" value="1"/>
</dbReference>
<name>A0A1M7KEE4_9FIRM</name>
<organism evidence="2 3">
    <name type="scientific">Caldanaerovirga acetigignens</name>
    <dbReference type="NCBI Taxonomy" id="447595"/>
    <lineage>
        <taxon>Bacteria</taxon>
        <taxon>Bacillati</taxon>
        <taxon>Bacillota</taxon>
        <taxon>Clostridia</taxon>
        <taxon>Thermosediminibacterales</taxon>
        <taxon>Thermosediminibacteraceae</taxon>
        <taxon>Caldanaerovirga</taxon>
    </lineage>
</organism>
<reference evidence="3" key="1">
    <citation type="submission" date="2016-11" db="EMBL/GenBank/DDBJ databases">
        <authorList>
            <person name="Varghese N."/>
            <person name="Submissions S."/>
        </authorList>
    </citation>
    <scope>NUCLEOTIDE SEQUENCE [LARGE SCALE GENOMIC DNA]</scope>
    <source>
        <strain evidence="3">DSM 18802</strain>
    </source>
</reference>
<dbReference type="GO" id="GO:0016779">
    <property type="term" value="F:nucleotidyltransferase activity"/>
    <property type="evidence" value="ECO:0007669"/>
    <property type="project" value="InterPro"/>
</dbReference>
<accession>A0A1M7KEE4</accession>
<dbReference type="Proteomes" id="UP000184375">
    <property type="component" value="Unassembled WGS sequence"/>
</dbReference>
<dbReference type="STRING" id="447595.SAMN05660826_01539"/>
<feature type="domain" description="Polymerase nucleotidyl transferase" evidence="1">
    <location>
        <begin position="19"/>
        <end position="99"/>
    </location>
</feature>
<dbReference type="InterPro" id="IPR002934">
    <property type="entry name" value="Polymerase_NTP_transf_dom"/>
</dbReference>
<evidence type="ECO:0000259" key="1">
    <source>
        <dbReference type="Pfam" id="PF01909"/>
    </source>
</evidence>
<protein>
    <submittedName>
        <fullName evidence="2">Nucleotidyltransferase domain-containing protein</fullName>
    </submittedName>
</protein>
<gene>
    <name evidence="2" type="ORF">SAMN05660826_01539</name>
</gene>
<dbReference type="Pfam" id="PF01909">
    <property type="entry name" value="NTP_transf_2"/>
    <property type="match status" value="1"/>
</dbReference>
<dbReference type="EMBL" id="FRCR01000008">
    <property type="protein sequence ID" value="SHM63635.1"/>
    <property type="molecule type" value="Genomic_DNA"/>
</dbReference>
<dbReference type="CDD" id="cd05403">
    <property type="entry name" value="NT_KNTase_like"/>
    <property type="match status" value="1"/>
</dbReference>
<dbReference type="OrthoDB" id="160408at2"/>
<dbReference type="RefSeq" id="WP_073257017.1">
    <property type="nucleotide sequence ID" value="NZ_FRCR01000008.1"/>
</dbReference>
<dbReference type="AlphaFoldDB" id="A0A1M7KEE4"/>
<dbReference type="SUPFAM" id="SSF81301">
    <property type="entry name" value="Nucleotidyltransferase"/>
    <property type="match status" value="1"/>
</dbReference>
<keyword evidence="2" id="KW-0808">Transferase</keyword>
<proteinExistence type="predicted"/>
<keyword evidence="3" id="KW-1185">Reference proteome</keyword>
<evidence type="ECO:0000313" key="2">
    <source>
        <dbReference type="EMBL" id="SHM63635.1"/>
    </source>
</evidence>
<sequence>MDVKRTEKEYKALLKSELERITAELKKLGAEKILLFGSYAGGREDLFTDLDIIAILKSDLPFIERIGFIYRKIAPRVAADILVYTPEEWQTIKEKPFFRRAAAEGRVLYEKVGDGRG</sequence>
<dbReference type="InterPro" id="IPR043519">
    <property type="entry name" value="NT_sf"/>
</dbReference>